<proteinExistence type="predicted"/>
<reference evidence="1" key="1">
    <citation type="submission" date="2019-12" db="EMBL/GenBank/DDBJ databases">
        <title>An insight into the sialome of adult female Ixodes ricinus ticks feeding for 6 days.</title>
        <authorList>
            <person name="Perner J."/>
            <person name="Ribeiro J.M.C."/>
        </authorList>
    </citation>
    <scope>NUCLEOTIDE SEQUENCE</scope>
    <source>
        <strain evidence="1">Semi-engorged</strain>
        <tissue evidence="1">Salivary glands</tissue>
    </source>
</reference>
<accession>A0A6B0U6R8</accession>
<evidence type="ECO:0000313" key="1">
    <source>
        <dbReference type="EMBL" id="MXU84867.1"/>
    </source>
</evidence>
<dbReference type="AlphaFoldDB" id="A0A6B0U6R8"/>
<protein>
    <submittedName>
        <fullName evidence="1">Putative secreted protein</fullName>
    </submittedName>
</protein>
<organism evidence="1">
    <name type="scientific">Ixodes ricinus</name>
    <name type="common">Common tick</name>
    <name type="synonym">Acarus ricinus</name>
    <dbReference type="NCBI Taxonomy" id="34613"/>
    <lineage>
        <taxon>Eukaryota</taxon>
        <taxon>Metazoa</taxon>
        <taxon>Ecdysozoa</taxon>
        <taxon>Arthropoda</taxon>
        <taxon>Chelicerata</taxon>
        <taxon>Arachnida</taxon>
        <taxon>Acari</taxon>
        <taxon>Parasitiformes</taxon>
        <taxon>Ixodida</taxon>
        <taxon>Ixodoidea</taxon>
        <taxon>Ixodidae</taxon>
        <taxon>Ixodinae</taxon>
        <taxon>Ixodes</taxon>
    </lineage>
</organism>
<name>A0A6B0U6R8_IXORI</name>
<sequence length="83" mass="9381">MFLLSYLVCPSFPKRAAACLVPATLPRFASLRLFRRMCASVSAAARTTMNIQKIGEKCPTWRMRLSRAFCSLSFSFLPPLMFV</sequence>
<dbReference type="EMBL" id="GIFC01002784">
    <property type="protein sequence ID" value="MXU84867.1"/>
    <property type="molecule type" value="Transcribed_RNA"/>
</dbReference>